<reference evidence="5" key="1">
    <citation type="journal article" date="2019" name="IScience">
        <title>Narwhal Genome Reveals Long-Term Low Genetic Diversity despite Current Large Abundance Size.</title>
        <authorList>
            <person name="Westbury M.V."/>
            <person name="Petersen B."/>
            <person name="Garde E."/>
            <person name="Heide-Jorgensen M.P."/>
            <person name="Lorenzen E.D."/>
        </authorList>
    </citation>
    <scope>NUCLEOTIDE SEQUENCE [LARGE SCALE GENOMIC DNA]</scope>
</reference>
<dbReference type="GO" id="GO:0003677">
    <property type="term" value="F:DNA binding"/>
    <property type="evidence" value="ECO:0007669"/>
    <property type="project" value="UniProtKB-UniRule"/>
</dbReference>
<keyword evidence="1" id="KW-0238">DNA-binding</keyword>
<dbReference type="EMBL" id="RWIC01000002">
    <property type="protein sequence ID" value="TKC53722.1"/>
    <property type="molecule type" value="Genomic_DNA"/>
</dbReference>
<evidence type="ECO:0000256" key="2">
    <source>
        <dbReference type="SAM" id="MobiDB-lite"/>
    </source>
</evidence>
<dbReference type="InterPro" id="IPR036910">
    <property type="entry name" value="HMG_box_dom_sf"/>
</dbReference>
<evidence type="ECO:0000313" key="5">
    <source>
        <dbReference type="Proteomes" id="UP000308365"/>
    </source>
</evidence>
<dbReference type="GO" id="GO:0005634">
    <property type="term" value="C:nucleus"/>
    <property type="evidence" value="ECO:0007669"/>
    <property type="project" value="UniProtKB-UniRule"/>
</dbReference>
<dbReference type="SMART" id="SM00398">
    <property type="entry name" value="HMG"/>
    <property type="match status" value="1"/>
</dbReference>
<dbReference type="PANTHER" id="PTHR47658">
    <property type="entry name" value="HIGH MOBILITY GROUP B PROTEIN 12-RELATED"/>
    <property type="match status" value="1"/>
</dbReference>
<dbReference type="Proteomes" id="UP000308365">
    <property type="component" value="Unassembled WGS sequence"/>
</dbReference>
<feature type="region of interest" description="Disordered" evidence="2">
    <location>
        <begin position="591"/>
        <end position="610"/>
    </location>
</feature>
<name>A0A4U1FTP0_MONMO</name>
<evidence type="ECO:0000259" key="3">
    <source>
        <dbReference type="PROSITE" id="PS50118"/>
    </source>
</evidence>
<dbReference type="Gene3D" id="1.10.30.10">
    <property type="entry name" value="High mobility group box domain"/>
    <property type="match status" value="1"/>
</dbReference>
<feature type="DNA-binding region" description="HMG box" evidence="1">
    <location>
        <begin position="712"/>
        <end position="780"/>
    </location>
</feature>
<sequence length="833" mass="92050">MSGGRSGPCPYKEGLGEGAQLRRGRSRREVTKGGVETAECKRAWNNSQLPAKRRDKARTEATAFEESDLPSPSPFFSPCLFPLATGSRTPARVLERPRPPLGVLTISPRCSSLGYAGFPHSLLSSLPFRVPAPKPAGNWSPGGHGLQLPEGSTVKLGGLAQEPRAKGDSRPPHAWNVLAYRDQHETLSDRAPKCGAGAKPEGGCSRHCARPEAGAGGQGERMWDSSKHLCFPEQPRTNFLGPRDRRASKNHTNKLQELALLLPVALRTSTKKLTKKEILLHVLYYIHYLQRKIDAAKALLEFHTTDGNGGLGGLGWKPAAGPAKWRHSTPSSTPHSHESHLWGGCQKPRKKKPAQASERQTRAQNPRRCLALDQPEKQVTPSPDQRGGNMVATITPPRCLDSCSHPKAVSSLSQGDRKGGRSWLTLLHMAENSVHCDISTSDRDVGFQKPAGCCCKNSAQDAGPYPAFEAQQRVERIHFLNRTQPRPRQKLVLCDYSEEVDKESPDADPWLPAWTPKGSAHGSPLALGPPQIDKWNATGHRSEILGLSPSLFSSPGKLQPDQILEDGTKYLTQALFEEVFLDPASSPSACTLEGLQKKDTPPEAPEDLPDSHSWCQSLVSLDHCYLSLCENSKVLCSPSSEDTDTDSVWSQQEDVQANLESLQSSSDEDENYMWTPTQRASALPAAGRKGRVVRGLVKPKESKQTPCPTQMKKKCVNGFIMFCRMNRKQYIRACPGTASTTATKELAHLWRTMTLKERRPYCTKARRFSRRHNRIVKKVSSSSEDEDWETPKPFYQLLAEKARRPHTAREGSLTPSATASQPLQPWSETRRRW</sequence>
<dbReference type="CDD" id="cd21977">
    <property type="entry name" value="HMG-box_BHMG1"/>
    <property type="match status" value="1"/>
</dbReference>
<comment type="caution">
    <text evidence="4">The sequence shown here is derived from an EMBL/GenBank/DDBJ whole genome shotgun (WGS) entry which is preliminary data.</text>
</comment>
<gene>
    <name evidence="4" type="ORF">EI555_018465</name>
</gene>
<feature type="region of interest" description="Disordered" evidence="2">
    <location>
        <begin position="801"/>
        <end position="833"/>
    </location>
</feature>
<proteinExistence type="predicted"/>
<keyword evidence="1" id="KW-0539">Nucleus</keyword>
<evidence type="ECO:0000313" key="4">
    <source>
        <dbReference type="EMBL" id="TKC53722.1"/>
    </source>
</evidence>
<dbReference type="SUPFAM" id="SSF47095">
    <property type="entry name" value="HMG-box"/>
    <property type="match status" value="1"/>
</dbReference>
<dbReference type="Pfam" id="PF00505">
    <property type="entry name" value="HMG_box"/>
    <property type="match status" value="1"/>
</dbReference>
<dbReference type="PANTHER" id="PTHR47658:SF1">
    <property type="entry name" value="MEIOSIS INITIATOR PROTEIN"/>
    <property type="match status" value="1"/>
</dbReference>
<protein>
    <recommendedName>
        <fullName evidence="3">HMG box domain-containing protein</fullName>
    </recommendedName>
</protein>
<feature type="compositionally biased region" description="Low complexity" evidence="2">
    <location>
        <begin position="316"/>
        <end position="334"/>
    </location>
</feature>
<dbReference type="AlphaFoldDB" id="A0A4U1FTP0"/>
<feature type="compositionally biased region" description="Polar residues" evidence="2">
    <location>
        <begin position="813"/>
        <end position="827"/>
    </location>
</feature>
<feature type="region of interest" description="Disordered" evidence="2">
    <location>
        <begin position="310"/>
        <end position="389"/>
    </location>
</feature>
<evidence type="ECO:0000256" key="1">
    <source>
        <dbReference type="PROSITE-ProRule" id="PRU00267"/>
    </source>
</evidence>
<organism evidence="4 5">
    <name type="scientific">Monodon monoceros</name>
    <name type="common">Narwhal</name>
    <name type="synonym">Ceratodon monodon</name>
    <dbReference type="NCBI Taxonomy" id="40151"/>
    <lineage>
        <taxon>Eukaryota</taxon>
        <taxon>Metazoa</taxon>
        <taxon>Chordata</taxon>
        <taxon>Craniata</taxon>
        <taxon>Vertebrata</taxon>
        <taxon>Euteleostomi</taxon>
        <taxon>Mammalia</taxon>
        <taxon>Eutheria</taxon>
        <taxon>Laurasiatheria</taxon>
        <taxon>Artiodactyla</taxon>
        <taxon>Whippomorpha</taxon>
        <taxon>Cetacea</taxon>
        <taxon>Odontoceti</taxon>
        <taxon>Monodontidae</taxon>
        <taxon>Monodon</taxon>
    </lineage>
</organism>
<dbReference type="PROSITE" id="PS50118">
    <property type="entry name" value="HMG_BOX_2"/>
    <property type="match status" value="1"/>
</dbReference>
<feature type="region of interest" description="Disordered" evidence="2">
    <location>
        <begin position="1"/>
        <end position="71"/>
    </location>
</feature>
<accession>A0A4U1FTP0</accession>
<dbReference type="InterPro" id="IPR009071">
    <property type="entry name" value="HMG_box_dom"/>
</dbReference>
<feature type="domain" description="HMG box" evidence="3">
    <location>
        <begin position="712"/>
        <end position="780"/>
    </location>
</feature>